<keyword evidence="4" id="KW-0479">Metal-binding</keyword>
<dbReference type="Gene3D" id="3.30.1600.10">
    <property type="entry name" value="SIR2/SIRT2 'Small Domain"/>
    <property type="match status" value="1"/>
</dbReference>
<dbReference type="GO" id="GO:0070403">
    <property type="term" value="F:NAD+ binding"/>
    <property type="evidence" value="ECO:0007669"/>
    <property type="project" value="InterPro"/>
</dbReference>
<comment type="caution">
    <text evidence="6">The sequence shown here is derived from an EMBL/GenBank/DDBJ whole genome shotgun (WGS) entry which is preliminary data.</text>
</comment>
<dbReference type="Proteomes" id="UP000197535">
    <property type="component" value="Unassembled WGS sequence"/>
</dbReference>
<feature type="binding site" evidence="4">
    <location>
        <position position="144"/>
    </location>
    <ligand>
        <name>Zn(2+)</name>
        <dbReference type="ChEBI" id="CHEBI:29105"/>
    </ligand>
</feature>
<dbReference type="InterPro" id="IPR050134">
    <property type="entry name" value="NAD-dep_sirtuin_deacylases"/>
</dbReference>
<dbReference type="PANTHER" id="PTHR11085">
    <property type="entry name" value="NAD-DEPENDENT PROTEIN DEACYLASE SIRTUIN-5, MITOCHONDRIAL-RELATED"/>
    <property type="match status" value="1"/>
</dbReference>
<dbReference type="EC" id="2.3.1.286" evidence="1"/>
<evidence type="ECO:0000256" key="3">
    <source>
        <dbReference type="ARBA" id="ARBA00023027"/>
    </source>
</evidence>
<reference evidence="6 7" key="1">
    <citation type="submission" date="2016-02" db="EMBL/GenBank/DDBJ databases">
        <authorList>
            <person name="Wen L."/>
            <person name="He K."/>
            <person name="Yang H."/>
        </authorList>
    </citation>
    <scope>NUCLEOTIDE SEQUENCE [LARGE SCALE GENOMIC DNA]</scope>
    <source>
        <strain evidence="6 7">TSA40</strain>
    </source>
</reference>
<organism evidence="6 7">
    <name type="scientific">Noviherbaspirillum denitrificans</name>
    <dbReference type="NCBI Taxonomy" id="1968433"/>
    <lineage>
        <taxon>Bacteria</taxon>
        <taxon>Pseudomonadati</taxon>
        <taxon>Pseudomonadota</taxon>
        <taxon>Betaproteobacteria</taxon>
        <taxon>Burkholderiales</taxon>
        <taxon>Oxalobacteraceae</taxon>
        <taxon>Noviherbaspirillum</taxon>
    </lineage>
</organism>
<protein>
    <recommendedName>
        <fullName evidence="1">protein acetyllysine N-acetyltransferase</fullName>
        <ecNumber evidence="1">2.3.1.286</ecNumber>
    </recommendedName>
</protein>
<feature type="binding site" evidence="4">
    <location>
        <position position="163"/>
    </location>
    <ligand>
        <name>Zn(2+)</name>
        <dbReference type="ChEBI" id="CHEBI:29105"/>
    </ligand>
</feature>
<dbReference type="PANTHER" id="PTHR11085:SF4">
    <property type="entry name" value="NAD-DEPENDENT PROTEIN DEACYLASE"/>
    <property type="match status" value="1"/>
</dbReference>
<feature type="domain" description="Deacetylase sirtuin-type" evidence="5">
    <location>
        <begin position="9"/>
        <end position="262"/>
    </location>
</feature>
<dbReference type="PROSITE" id="PS50305">
    <property type="entry name" value="SIRTUIN"/>
    <property type="match status" value="1"/>
</dbReference>
<dbReference type="Pfam" id="PF02146">
    <property type="entry name" value="SIR2"/>
    <property type="match status" value="1"/>
</dbReference>
<dbReference type="SUPFAM" id="SSF52467">
    <property type="entry name" value="DHS-like NAD/FAD-binding domain"/>
    <property type="match status" value="1"/>
</dbReference>
<feature type="binding site" evidence="4">
    <location>
        <position position="160"/>
    </location>
    <ligand>
        <name>Zn(2+)</name>
        <dbReference type="ChEBI" id="CHEBI:29105"/>
    </ligand>
</feature>
<name>A0A254T9G2_9BURK</name>
<accession>A0A254T9G2</accession>
<evidence type="ECO:0000256" key="1">
    <source>
        <dbReference type="ARBA" id="ARBA00012928"/>
    </source>
</evidence>
<dbReference type="Gene3D" id="3.40.50.1220">
    <property type="entry name" value="TPP-binding domain"/>
    <property type="match status" value="1"/>
</dbReference>
<evidence type="ECO:0000259" key="5">
    <source>
        <dbReference type="PROSITE" id="PS50305"/>
    </source>
</evidence>
<keyword evidence="7" id="KW-1185">Reference proteome</keyword>
<feature type="active site" description="Proton acceptor" evidence="4">
    <location>
        <position position="133"/>
    </location>
</feature>
<keyword evidence="3" id="KW-0520">NAD</keyword>
<sequence>MRTPSNAPTATFGLEPAGYRKLLEQFMHAQRILVYSGAGMSADSGLPTYRGAGEHLWTGDVLERVSTLTGYARDPAFAIDWYVEQSHRLLAARPHEGHKALVELERYWDVTHVTQNVDVLLEEAGCADVVHLHGRFDRLKCLQCRWTGNATNADDLRRPCPNCGGKLRPAIVWMGEMPGEEDVNRAGNAAKSAGLVLVVGTPAEMYPGAAVVETAHRAGVPVCVINPEWCENLHYAQWQLFGGARTVLPVLVRDAIARRQAEGQPLPWFLRWLPSWAK</sequence>
<keyword evidence="2" id="KW-0808">Transferase</keyword>
<dbReference type="GO" id="GO:0046872">
    <property type="term" value="F:metal ion binding"/>
    <property type="evidence" value="ECO:0007669"/>
    <property type="project" value="UniProtKB-KW"/>
</dbReference>
<dbReference type="GO" id="GO:0017136">
    <property type="term" value="F:histone deacetylase activity, NAD-dependent"/>
    <property type="evidence" value="ECO:0007669"/>
    <property type="project" value="TreeGrafter"/>
</dbReference>
<evidence type="ECO:0000256" key="4">
    <source>
        <dbReference type="PROSITE-ProRule" id="PRU00236"/>
    </source>
</evidence>
<evidence type="ECO:0000313" key="6">
    <source>
        <dbReference type="EMBL" id="OWW18797.1"/>
    </source>
</evidence>
<keyword evidence="4" id="KW-0862">Zinc</keyword>
<dbReference type="RefSeq" id="WP_088710196.1">
    <property type="nucleotide sequence ID" value="NZ_LSTO01000002.1"/>
</dbReference>
<dbReference type="OrthoDB" id="9800582at2"/>
<dbReference type="EMBL" id="LSTO01000002">
    <property type="protein sequence ID" value="OWW18797.1"/>
    <property type="molecule type" value="Genomic_DNA"/>
</dbReference>
<feature type="binding site" evidence="4">
    <location>
        <position position="141"/>
    </location>
    <ligand>
        <name>Zn(2+)</name>
        <dbReference type="ChEBI" id="CHEBI:29105"/>
    </ligand>
</feature>
<gene>
    <name evidence="6" type="ORF">AYR66_04375</name>
</gene>
<proteinExistence type="predicted"/>
<dbReference type="AlphaFoldDB" id="A0A254T9G2"/>
<dbReference type="InterPro" id="IPR003000">
    <property type="entry name" value="Sirtuin"/>
</dbReference>
<dbReference type="InterPro" id="IPR026591">
    <property type="entry name" value="Sirtuin_cat_small_dom_sf"/>
</dbReference>
<dbReference type="InterPro" id="IPR029035">
    <property type="entry name" value="DHS-like_NAD/FAD-binding_dom"/>
</dbReference>
<evidence type="ECO:0000313" key="7">
    <source>
        <dbReference type="Proteomes" id="UP000197535"/>
    </source>
</evidence>
<dbReference type="InterPro" id="IPR026590">
    <property type="entry name" value="Ssirtuin_cat_dom"/>
</dbReference>
<evidence type="ECO:0000256" key="2">
    <source>
        <dbReference type="ARBA" id="ARBA00022679"/>
    </source>
</evidence>